<dbReference type="PANTHER" id="PTHR45982:SF1">
    <property type="entry name" value="REGULATOR OF CHROMOSOME CONDENSATION"/>
    <property type="match status" value="1"/>
</dbReference>
<evidence type="ECO:0000259" key="2">
    <source>
        <dbReference type="PROSITE" id="PS50097"/>
    </source>
</evidence>
<dbReference type="EMBL" id="JANTQA010000019">
    <property type="protein sequence ID" value="KAJ3446800.1"/>
    <property type="molecule type" value="Genomic_DNA"/>
</dbReference>
<dbReference type="SUPFAM" id="SSF54695">
    <property type="entry name" value="POZ domain"/>
    <property type="match status" value="1"/>
</dbReference>
<dbReference type="GO" id="GO:0005737">
    <property type="term" value="C:cytoplasm"/>
    <property type="evidence" value="ECO:0007669"/>
    <property type="project" value="TreeGrafter"/>
</dbReference>
<dbReference type="GO" id="GO:0005085">
    <property type="term" value="F:guanyl-nucleotide exchange factor activity"/>
    <property type="evidence" value="ECO:0007669"/>
    <property type="project" value="TreeGrafter"/>
</dbReference>
<dbReference type="Gene3D" id="3.30.710.10">
    <property type="entry name" value="Potassium Channel Kv1.1, Chain A"/>
    <property type="match status" value="1"/>
</dbReference>
<dbReference type="Pfam" id="PF13540">
    <property type="entry name" value="RCC1_2"/>
    <property type="match status" value="1"/>
</dbReference>
<dbReference type="PROSITE" id="PS50012">
    <property type="entry name" value="RCC1_3"/>
    <property type="match status" value="2"/>
</dbReference>
<dbReference type="CDD" id="cd18186">
    <property type="entry name" value="BTB_POZ_ZBTB_KLHL-like"/>
    <property type="match status" value="1"/>
</dbReference>
<reference evidence="3" key="1">
    <citation type="submission" date="2022-08" db="EMBL/GenBank/DDBJ databases">
        <title>Novel sulphate-reducing endosymbionts in the free-living metamonad Anaeramoeba.</title>
        <authorList>
            <person name="Jerlstrom-Hultqvist J."/>
            <person name="Cepicka I."/>
            <person name="Gallot-Lavallee L."/>
            <person name="Salas-Leiva D."/>
            <person name="Curtis B.A."/>
            <person name="Zahonova K."/>
            <person name="Pipaliya S."/>
            <person name="Dacks J."/>
            <person name="Roger A.J."/>
        </authorList>
    </citation>
    <scope>NUCLEOTIDE SEQUENCE</scope>
    <source>
        <strain evidence="3">Busselton2</strain>
    </source>
</reference>
<dbReference type="InterPro" id="IPR009091">
    <property type="entry name" value="RCC1/BLIP-II"/>
</dbReference>
<feature type="repeat" description="RCC1" evidence="1">
    <location>
        <begin position="10"/>
        <end position="59"/>
    </location>
</feature>
<gene>
    <name evidence="3" type="ORF">M0812_08135</name>
</gene>
<comment type="caution">
    <text evidence="3">The sequence shown here is derived from an EMBL/GenBank/DDBJ whole genome shotgun (WGS) entry which is preliminary data.</text>
</comment>
<accession>A0AAV8A3W8</accession>
<dbReference type="SUPFAM" id="SSF50985">
    <property type="entry name" value="RCC1/BLIP-II"/>
    <property type="match status" value="2"/>
</dbReference>
<sequence>MNKTETKKTFENFAWGNNGSGQLGIKETRTHSSPQPIIEIDKISKLRAEDNRTFIITKKKILVAMYLNESKALHEIGLPFERELLYKLSSGANHSHVITRDGRVYTIKKADELLNQNQNQSKEVKEKGLSYKSKYPRSSLHLVLQDYFVKKGLKVKQIVGGLNFSIFLCTDGSAHVQGMVWNSALQANTRNNELMKFGSNVTRLCCGSDTDHFFYLSEEQGSKIKFYGVGKNSDGQLGLGNTTDQNNPKEIKSWVGKAHKIKTAKSGYGFSVILTVEGEIYSCGATATSGHSTSVKVFTQLKKGFFNDEKVIEISSGGFRTLALTESQNVYGWGSGMSHTTPFKINFPNFQPTKKLRVHCGCFNCFVYSTYEDFFDVDFQKFWKIKEFNNHTIGEFPVNKQLIEWRFGKPLNEISQIFENQNFETSLIERILKWAYSFSTHDKAVFKFLFDAFGLNHEQTKDGSFQRQLSKLHSHEDSKDFLLLIKDEEDEEQDEDEEQETFEEIPVHKFILLARSGLFREMFNTVKEEKNSVTDYSGKSIDSLEIFVKYLYTNKIELTADHDPELIYEELKDATEYYQLNPNSDLLQQLNSLKNN</sequence>
<organism evidence="3 4">
    <name type="scientific">Anaeramoeba flamelloides</name>
    <dbReference type="NCBI Taxonomy" id="1746091"/>
    <lineage>
        <taxon>Eukaryota</taxon>
        <taxon>Metamonada</taxon>
        <taxon>Anaeramoebidae</taxon>
        <taxon>Anaeramoeba</taxon>
    </lineage>
</organism>
<feature type="repeat" description="RCC1" evidence="1">
    <location>
        <begin position="222"/>
        <end position="277"/>
    </location>
</feature>
<feature type="domain" description="BTB" evidence="2">
    <location>
        <begin position="479"/>
        <end position="560"/>
    </location>
</feature>
<evidence type="ECO:0000256" key="1">
    <source>
        <dbReference type="PROSITE-ProRule" id="PRU00235"/>
    </source>
</evidence>
<dbReference type="InterPro" id="IPR000408">
    <property type="entry name" value="Reg_chr_condens"/>
</dbReference>
<dbReference type="AlphaFoldDB" id="A0AAV8A3W8"/>
<protein>
    <submittedName>
        <fullName evidence="3">Btk-binding protein-related</fullName>
    </submittedName>
</protein>
<name>A0AAV8A3W8_9EUKA</name>
<dbReference type="PANTHER" id="PTHR45982">
    <property type="entry name" value="REGULATOR OF CHROMOSOME CONDENSATION"/>
    <property type="match status" value="1"/>
</dbReference>
<dbReference type="Gene3D" id="2.130.10.30">
    <property type="entry name" value="Regulator of chromosome condensation 1/beta-lactamase-inhibitor protein II"/>
    <property type="match status" value="2"/>
</dbReference>
<dbReference type="InterPro" id="IPR011333">
    <property type="entry name" value="SKP1/BTB/POZ_sf"/>
</dbReference>
<dbReference type="Pfam" id="PF00415">
    <property type="entry name" value="RCC1"/>
    <property type="match status" value="1"/>
</dbReference>
<evidence type="ECO:0000313" key="3">
    <source>
        <dbReference type="EMBL" id="KAJ3446800.1"/>
    </source>
</evidence>
<dbReference type="Pfam" id="PF00651">
    <property type="entry name" value="BTB"/>
    <property type="match status" value="1"/>
</dbReference>
<dbReference type="InterPro" id="IPR000210">
    <property type="entry name" value="BTB/POZ_dom"/>
</dbReference>
<dbReference type="Proteomes" id="UP001146793">
    <property type="component" value="Unassembled WGS sequence"/>
</dbReference>
<evidence type="ECO:0000313" key="4">
    <source>
        <dbReference type="Proteomes" id="UP001146793"/>
    </source>
</evidence>
<dbReference type="InterPro" id="IPR051553">
    <property type="entry name" value="Ran_GTPase-activating"/>
</dbReference>
<dbReference type="PROSITE" id="PS50097">
    <property type="entry name" value="BTB"/>
    <property type="match status" value="1"/>
</dbReference>
<dbReference type="PRINTS" id="PR00633">
    <property type="entry name" value="RCCNDNSATION"/>
</dbReference>
<proteinExistence type="predicted"/>